<dbReference type="AlphaFoldDB" id="A0A1C2G1C6"/>
<comment type="caution">
    <text evidence="1">The sequence shown here is derived from an EMBL/GenBank/DDBJ whole genome shotgun (WGS) entry which is preliminary data.</text>
</comment>
<name>A0A1C2G1C6_9GAMM</name>
<dbReference type="OrthoDB" id="9921640at2"/>
<evidence type="ECO:0000313" key="2">
    <source>
        <dbReference type="Proteomes" id="UP000253250"/>
    </source>
</evidence>
<evidence type="ECO:0000313" key="1">
    <source>
        <dbReference type="EMBL" id="RCN55969.1"/>
    </source>
</evidence>
<protein>
    <submittedName>
        <fullName evidence="1">Uncharacterized protein</fullName>
    </submittedName>
</protein>
<dbReference type="Proteomes" id="UP000253250">
    <property type="component" value="Unassembled WGS sequence"/>
</dbReference>
<proteinExistence type="predicted"/>
<gene>
    <name evidence="1" type="ORF">C4900_08745</name>
</gene>
<dbReference type="RefSeq" id="WP_065970601.1">
    <property type="nucleotide sequence ID" value="NZ_CP080624.1"/>
</dbReference>
<organism evidence="1 2">
    <name type="scientific">Acidiferrobacter thiooxydans</name>
    <dbReference type="NCBI Taxonomy" id="163359"/>
    <lineage>
        <taxon>Bacteria</taxon>
        <taxon>Pseudomonadati</taxon>
        <taxon>Pseudomonadota</taxon>
        <taxon>Gammaproteobacteria</taxon>
        <taxon>Acidiferrobacterales</taxon>
        <taxon>Acidiferrobacteraceae</taxon>
        <taxon>Acidiferrobacter</taxon>
    </lineage>
</organism>
<accession>A0A1C2G1C6</accession>
<reference evidence="1 2" key="1">
    <citation type="submission" date="2018-02" db="EMBL/GenBank/DDBJ databases">
        <title>Insights into the biology of acidophilic members of the Acidiferrobacteraceae family derived from comparative genomic analyses.</title>
        <authorList>
            <person name="Issotta F."/>
            <person name="Thyssen C."/>
            <person name="Mena C."/>
            <person name="Moya A."/>
            <person name="Bellenberg S."/>
            <person name="Sproer C."/>
            <person name="Covarrubias P.C."/>
            <person name="Sand W."/>
            <person name="Quatrini R."/>
            <person name="Vera M."/>
        </authorList>
    </citation>
    <scope>NUCLEOTIDE SEQUENCE [LARGE SCALE GENOMIC DNA]</scope>
    <source>
        <strain evidence="2">m-1</strain>
    </source>
</reference>
<dbReference type="EMBL" id="PSYR01000002">
    <property type="protein sequence ID" value="RCN55969.1"/>
    <property type="molecule type" value="Genomic_DNA"/>
</dbReference>
<sequence length="73" mass="8413">MTTKTFGASTLYWLIGITPITSAIIYFAFRVFGIDIGVRGVLLMVVLLLIIKIALWFILRIFYLRTRDNDHYG</sequence>
<keyword evidence="2" id="KW-1185">Reference proteome</keyword>